<keyword evidence="2" id="KW-0012">Acyltransferase</keyword>
<keyword evidence="3" id="KW-1185">Reference proteome</keyword>
<evidence type="ECO:0000313" key="2">
    <source>
        <dbReference type="EMBL" id="SHJ64466.1"/>
    </source>
</evidence>
<dbReference type="GO" id="GO:0016746">
    <property type="term" value="F:acyltransferase activity"/>
    <property type="evidence" value="ECO:0007669"/>
    <property type="project" value="UniProtKB-KW"/>
</dbReference>
<dbReference type="CDD" id="cd07989">
    <property type="entry name" value="LPLAT_AGPAT-like"/>
    <property type="match status" value="1"/>
</dbReference>
<evidence type="ECO:0000259" key="1">
    <source>
        <dbReference type="Pfam" id="PF01553"/>
    </source>
</evidence>
<name>A0A1M6L020_9FIRM</name>
<dbReference type="EMBL" id="FQYT01000030">
    <property type="protein sequence ID" value="SHJ64466.1"/>
    <property type="molecule type" value="Genomic_DNA"/>
</dbReference>
<keyword evidence="2" id="KW-0808">Transferase</keyword>
<dbReference type="AlphaFoldDB" id="A0A1M6L020"/>
<dbReference type="STRING" id="1122934.SAMN02745691_02304"/>
<dbReference type="RefSeq" id="WP_073994549.1">
    <property type="nucleotide sequence ID" value="NZ_FQYT01000030.1"/>
</dbReference>
<protein>
    <submittedName>
        <fullName evidence="2">1-acyl-sn-glycerol-3-phosphate acyltransferase</fullName>
    </submittedName>
</protein>
<sequence length="223" mass="25925">MKNPGFKLLLWLMRRFLKKPEIIGMENVDTGMPAIFISNHASYFGPLILQLYLDVDFVPWVIYEITDPKLCKDYLRIDFVEPVLGLKHPFSNLAAWIISPVCVGLMKHIGAIPVFHDSRRIMETVDRTINELEKGKNILIFPESPGEYLNDPLRRFNTGFVNLARTFYQKHSKLVNFYPVSVNKKRNQITIGNKVPYNPDNLFPLEKKRIINELTEKIMEGLF</sequence>
<dbReference type="InterPro" id="IPR002123">
    <property type="entry name" value="Plipid/glycerol_acylTrfase"/>
</dbReference>
<dbReference type="Proteomes" id="UP000184342">
    <property type="component" value="Unassembled WGS sequence"/>
</dbReference>
<dbReference type="Pfam" id="PF01553">
    <property type="entry name" value="Acyltransferase"/>
    <property type="match status" value="1"/>
</dbReference>
<proteinExistence type="predicted"/>
<evidence type="ECO:0000313" key="3">
    <source>
        <dbReference type="Proteomes" id="UP000184342"/>
    </source>
</evidence>
<organism evidence="2 3">
    <name type="scientific">Parasporobacterium paucivorans DSM 15970</name>
    <dbReference type="NCBI Taxonomy" id="1122934"/>
    <lineage>
        <taxon>Bacteria</taxon>
        <taxon>Bacillati</taxon>
        <taxon>Bacillota</taxon>
        <taxon>Clostridia</taxon>
        <taxon>Lachnospirales</taxon>
        <taxon>Lachnospiraceae</taxon>
        <taxon>Parasporobacterium</taxon>
    </lineage>
</organism>
<gene>
    <name evidence="2" type="ORF">SAMN02745691_02304</name>
</gene>
<reference evidence="2 3" key="1">
    <citation type="submission" date="2016-11" db="EMBL/GenBank/DDBJ databases">
        <authorList>
            <person name="Jaros S."/>
            <person name="Januszkiewicz K."/>
            <person name="Wedrychowicz H."/>
        </authorList>
    </citation>
    <scope>NUCLEOTIDE SEQUENCE [LARGE SCALE GENOMIC DNA]</scope>
    <source>
        <strain evidence="2 3">DSM 15970</strain>
    </source>
</reference>
<accession>A0A1M6L020</accession>
<dbReference type="OrthoDB" id="2165242at2"/>
<feature type="domain" description="Phospholipid/glycerol acyltransferase" evidence="1">
    <location>
        <begin position="100"/>
        <end position="180"/>
    </location>
</feature>
<dbReference type="SUPFAM" id="SSF69593">
    <property type="entry name" value="Glycerol-3-phosphate (1)-acyltransferase"/>
    <property type="match status" value="1"/>
</dbReference>